<evidence type="ECO:0000313" key="2">
    <source>
        <dbReference type="EMBL" id="GMH14152.1"/>
    </source>
</evidence>
<dbReference type="Proteomes" id="UP001279734">
    <property type="component" value="Unassembled WGS sequence"/>
</dbReference>
<comment type="caution">
    <text evidence="2">The sequence shown here is derived from an EMBL/GenBank/DDBJ whole genome shotgun (WGS) entry which is preliminary data.</text>
</comment>
<organism evidence="2 3">
    <name type="scientific">Nepenthes gracilis</name>
    <name type="common">Slender pitcher plant</name>
    <dbReference type="NCBI Taxonomy" id="150966"/>
    <lineage>
        <taxon>Eukaryota</taxon>
        <taxon>Viridiplantae</taxon>
        <taxon>Streptophyta</taxon>
        <taxon>Embryophyta</taxon>
        <taxon>Tracheophyta</taxon>
        <taxon>Spermatophyta</taxon>
        <taxon>Magnoliopsida</taxon>
        <taxon>eudicotyledons</taxon>
        <taxon>Gunneridae</taxon>
        <taxon>Pentapetalae</taxon>
        <taxon>Caryophyllales</taxon>
        <taxon>Nepenthaceae</taxon>
        <taxon>Nepenthes</taxon>
    </lineage>
</organism>
<keyword evidence="1" id="KW-0812">Transmembrane</keyword>
<dbReference type="EMBL" id="BSYO01000013">
    <property type="protein sequence ID" value="GMH14152.1"/>
    <property type="molecule type" value="Genomic_DNA"/>
</dbReference>
<gene>
    <name evidence="2" type="ORF">Nepgr_015993</name>
</gene>
<accession>A0AAD3SN23</accession>
<keyword evidence="1" id="KW-0472">Membrane</keyword>
<protein>
    <submittedName>
        <fullName evidence="2">Uncharacterized protein</fullName>
    </submittedName>
</protein>
<dbReference type="AlphaFoldDB" id="A0AAD3SN23"/>
<proteinExistence type="predicted"/>
<keyword evidence="3" id="KW-1185">Reference proteome</keyword>
<reference evidence="2" key="1">
    <citation type="submission" date="2023-05" db="EMBL/GenBank/DDBJ databases">
        <title>Nepenthes gracilis genome sequencing.</title>
        <authorList>
            <person name="Fukushima K."/>
        </authorList>
    </citation>
    <scope>NUCLEOTIDE SEQUENCE</scope>
    <source>
        <strain evidence="2">SING2019-196</strain>
    </source>
</reference>
<name>A0AAD3SN23_NEPGR</name>
<feature type="transmembrane region" description="Helical" evidence="1">
    <location>
        <begin position="20"/>
        <end position="45"/>
    </location>
</feature>
<keyword evidence="1" id="KW-1133">Transmembrane helix</keyword>
<evidence type="ECO:0000313" key="3">
    <source>
        <dbReference type="Proteomes" id="UP001279734"/>
    </source>
</evidence>
<sequence length="137" mass="15081">MKARSSCDFHRVRTNFYGQFVDIVLLSSCEVIGVLWFSSLLFFFWDLLGSRTTVQRLLILCSVSLLKSTPPGSCSDFVLILLKSSSTGSCADLISCITFAISVARFSHSSPSSSCAEKVLIEEKRGTLRSGRKKGQI</sequence>
<evidence type="ECO:0000256" key="1">
    <source>
        <dbReference type="SAM" id="Phobius"/>
    </source>
</evidence>